<keyword evidence="3" id="KW-1185">Reference proteome</keyword>
<proteinExistence type="predicted"/>
<dbReference type="EMBL" id="JAOTPO010000027">
    <property type="protein sequence ID" value="MDE5416156.1"/>
    <property type="molecule type" value="Genomic_DNA"/>
</dbReference>
<comment type="caution">
    <text evidence="2">The sequence shown here is derived from an EMBL/GenBank/DDBJ whole genome shotgun (WGS) entry which is preliminary data.</text>
</comment>
<gene>
    <name evidence="2" type="ORF">N7Z68_22895</name>
</gene>
<dbReference type="Proteomes" id="UP001148125">
    <property type="component" value="Unassembled WGS sequence"/>
</dbReference>
<accession>A0ABT5VL30</accession>
<dbReference type="RefSeq" id="WP_275120743.1">
    <property type="nucleotide sequence ID" value="NZ_JAOTPO010000027.1"/>
</dbReference>
<feature type="chain" id="PRO_5045054039" description="Lipoprotein" evidence="1">
    <location>
        <begin position="18"/>
        <end position="161"/>
    </location>
</feature>
<evidence type="ECO:0000313" key="3">
    <source>
        <dbReference type="Proteomes" id="UP001148125"/>
    </source>
</evidence>
<evidence type="ECO:0008006" key="4">
    <source>
        <dbReference type="Google" id="ProtNLM"/>
    </source>
</evidence>
<organism evidence="2 3">
    <name type="scientific">Alkalihalobacterium chitinilyticum</name>
    <dbReference type="NCBI Taxonomy" id="2980103"/>
    <lineage>
        <taxon>Bacteria</taxon>
        <taxon>Bacillati</taxon>
        <taxon>Bacillota</taxon>
        <taxon>Bacilli</taxon>
        <taxon>Bacillales</taxon>
        <taxon>Bacillaceae</taxon>
        <taxon>Alkalihalobacterium</taxon>
    </lineage>
</organism>
<feature type="signal peptide" evidence="1">
    <location>
        <begin position="1"/>
        <end position="17"/>
    </location>
</feature>
<evidence type="ECO:0000313" key="2">
    <source>
        <dbReference type="EMBL" id="MDE5416156.1"/>
    </source>
</evidence>
<sequence>MKTMMLLLLCSSFLISACSGQEKTAVTEVLDRDFEGLLISKIYEVESPFQEGATASVDEIIEEPKQINAVKKIISDVPFQPIAKDQVVKKLLHKRPEYTVIFIEDLSESGPVDTGFWISEEGFIVHPTREETYYIHRDVGRLFEEILEVLDVELVVPADEL</sequence>
<keyword evidence="1" id="KW-0732">Signal</keyword>
<name>A0ABT5VL30_9BACI</name>
<evidence type="ECO:0000256" key="1">
    <source>
        <dbReference type="SAM" id="SignalP"/>
    </source>
</evidence>
<protein>
    <recommendedName>
        <fullName evidence="4">Lipoprotein</fullName>
    </recommendedName>
</protein>
<dbReference type="PROSITE" id="PS51257">
    <property type="entry name" value="PROKAR_LIPOPROTEIN"/>
    <property type="match status" value="1"/>
</dbReference>
<reference evidence="2" key="1">
    <citation type="submission" date="2024-05" db="EMBL/GenBank/DDBJ databases">
        <title>Alkalihalobacillus sp. strain MEB203 novel alkaliphilic bacterium from Lonar Lake, India.</title>
        <authorList>
            <person name="Joshi A."/>
            <person name="Thite S."/>
            <person name="Mengade P."/>
        </authorList>
    </citation>
    <scope>NUCLEOTIDE SEQUENCE</scope>
    <source>
        <strain evidence="2">MEB 203</strain>
    </source>
</reference>